<name>A0A218ZB32_9HELO</name>
<evidence type="ECO:0000313" key="3">
    <source>
        <dbReference type="Proteomes" id="UP000242519"/>
    </source>
</evidence>
<feature type="transmembrane region" description="Helical" evidence="1">
    <location>
        <begin position="428"/>
        <end position="451"/>
    </location>
</feature>
<keyword evidence="1" id="KW-0472">Membrane</keyword>
<comment type="caution">
    <text evidence="2">The sequence shown here is derived from an EMBL/GenBank/DDBJ whole genome shotgun (WGS) entry which is preliminary data.</text>
</comment>
<reference evidence="2 3" key="1">
    <citation type="submission" date="2017-04" db="EMBL/GenBank/DDBJ databases">
        <title>Draft genome sequence of Marssonina coronaria NL1: causal agent of apple blotch.</title>
        <authorList>
            <person name="Cheng Q."/>
        </authorList>
    </citation>
    <scope>NUCLEOTIDE SEQUENCE [LARGE SCALE GENOMIC DNA]</scope>
    <source>
        <strain evidence="2 3">NL1</strain>
    </source>
</reference>
<feature type="transmembrane region" description="Helical" evidence="1">
    <location>
        <begin position="671"/>
        <end position="688"/>
    </location>
</feature>
<feature type="transmembrane region" description="Helical" evidence="1">
    <location>
        <begin position="757"/>
        <end position="774"/>
    </location>
</feature>
<feature type="transmembrane region" description="Helical" evidence="1">
    <location>
        <begin position="373"/>
        <end position="395"/>
    </location>
</feature>
<feature type="transmembrane region" description="Helical" evidence="1">
    <location>
        <begin position="639"/>
        <end position="659"/>
    </location>
</feature>
<feature type="transmembrane region" description="Helical" evidence="1">
    <location>
        <begin position="807"/>
        <end position="826"/>
    </location>
</feature>
<organism evidence="2 3">
    <name type="scientific">Diplocarpon coronariae</name>
    <dbReference type="NCBI Taxonomy" id="2795749"/>
    <lineage>
        <taxon>Eukaryota</taxon>
        <taxon>Fungi</taxon>
        <taxon>Dikarya</taxon>
        <taxon>Ascomycota</taxon>
        <taxon>Pezizomycotina</taxon>
        <taxon>Leotiomycetes</taxon>
        <taxon>Helotiales</taxon>
        <taxon>Drepanopezizaceae</taxon>
        <taxon>Diplocarpon</taxon>
    </lineage>
</organism>
<accession>A0A218ZB32</accession>
<keyword evidence="3" id="KW-1185">Reference proteome</keyword>
<gene>
    <name evidence="2" type="ORF">B2J93_4035</name>
</gene>
<dbReference type="EMBL" id="MZNU01000093">
    <property type="protein sequence ID" value="OWP04753.1"/>
    <property type="molecule type" value="Genomic_DNA"/>
</dbReference>
<proteinExistence type="predicted"/>
<dbReference type="AlphaFoldDB" id="A0A218ZB32"/>
<dbReference type="Proteomes" id="UP000242519">
    <property type="component" value="Unassembled WGS sequence"/>
</dbReference>
<dbReference type="InterPro" id="IPR039966">
    <property type="entry name" value="C553.12c"/>
</dbReference>
<feature type="transmembrane region" description="Helical" evidence="1">
    <location>
        <begin position="463"/>
        <end position="485"/>
    </location>
</feature>
<dbReference type="PANTHER" id="PTHR40467:SF1">
    <property type="match status" value="1"/>
</dbReference>
<dbReference type="OrthoDB" id="5541877at2759"/>
<dbReference type="InParanoid" id="A0A218ZB32"/>
<evidence type="ECO:0000313" key="2">
    <source>
        <dbReference type="EMBL" id="OWP04753.1"/>
    </source>
</evidence>
<dbReference type="PANTHER" id="PTHR40467">
    <property type="match status" value="1"/>
</dbReference>
<feature type="transmembrane region" description="Helical" evidence="1">
    <location>
        <begin position="602"/>
        <end position="619"/>
    </location>
</feature>
<protein>
    <submittedName>
        <fullName evidence="2">Uncharacterized protein</fullName>
    </submittedName>
</protein>
<evidence type="ECO:0000256" key="1">
    <source>
        <dbReference type="SAM" id="Phobius"/>
    </source>
</evidence>
<feature type="transmembrane region" description="Helical" evidence="1">
    <location>
        <begin position="497"/>
        <end position="519"/>
    </location>
</feature>
<keyword evidence="1" id="KW-1133">Transmembrane helix</keyword>
<sequence length="877" mass="97353">MAVPTDMTLRTLNGKFSLNKTLSDPADKLMSLQGFPYLIRMAAGKSNVNLTFTSIPADSTDGPSKIKIATLVSAAGLSLGKERTEERVLDGSVFEDNEGPLGPTTGRFWWSSLGELSLEFDTAPNAAATAGSNFLKGFDGKDAGAKELTGSNFRLKGADVGVGAGDEVIRLQIHAKKSGASADHSWGFETGIGEGGERGARRYTRRILVRKDGKTEIARLVYDYLGPVTVTLEDVAVGSSNAQAQLARITRARMSGDGMPSFFAFQQGTESRAPTSENSPLLGRFRAVPDAHRQPRRSLSNSLLGSFAGRGLGGRYSSLVFGNAAGHDNDEGDLVDGEDMGALRRWGRVLRDLWLEPKHAVVAKVVDKWWTRWAVLAVLPAVLASFAVAWCALPFPTYELPDDDEAGVFRYSVNKTPGHGEARVEINFWFFLFVYYGFYNVTALMWITKVFNIYSLNWWPESLGFPFTVSVIAAISIAAPVPIYYFPQLRQFTVHNTAWICWTFFTMAMPLILACGILLNHERHLGLRNSLSDTQRIFTSSWWAGDTDTFPGRGRPRRPQAQQSIFDPNTPLEVALASDSNRGQDRNLALRKKWLPASFKRFVWFCAALCIAMMAYVLGEAYAEIYLRTLPHNTFQTIVYVYTWVATVHILDALTGWILGGGEGERVGSYPLGWVFKLYFLLTYQTYVRALYARLRSPQQFVLLQVISSSLLIILAPLTISKPFHYTLTILSVNGQTLHAYQKFCARNIFLRSAAENVSMLAFLGSILVIQYGSNKDVYPYFTFDQAPSGDIGDSPISGGEAYDFGLTFYASIVTWACEIVAAWIVRRILWYGWRVDVTGEAKQDLGTWPELLPTGVVVMVHVLQNMLFSIVRLKFH</sequence>
<keyword evidence="1" id="KW-0812">Transmembrane</keyword>
<feature type="transmembrane region" description="Helical" evidence="1">
    <location>
        <begin position="700"/>
        <end position="720"/>
    </location>
</feature>